<evidence type="ECO:0000256" key="4">
    <source>
        <dbReference type="ARBA" id="ARBA00022598"/>
    </source>
</evidence>
<dbReference type="PROSITE" id="PS01234">
    <property type="entry name" value="GATB"/>
    <property type="match status" value="1"/>
</dbReference>
<comment type="function">
    <text evidence="8 11">Allows the formation of correctly charged Asn-tRNA(Asn) or Gln-tRNA(Gln) through the transamidation of misacylated Asp-tRNA(Asn) or Glu-tRNA(Gln) in organisms which lack either or both of asparaginyl-tRNA or glutaminyl-tRNA synthetases. The reaction takes place in the presence of glutamine and ATP through an activated phospho-Asp-tRNA(Asn) or phospho-Glu-tRNA(Gln).</text>
</comment>
<keyword evidence="6 11" id="KW-0067">ATP-binding</keyword>
<dbReference type="Pfam" id="PF02637">
    <property type="entry name" value="GatB_Yqey"/>
    <property type="match status" value="1"/>
</dbReference>
<dbReference type="HAMAP" id="MF_00121">
    <property type="entry name" value="GatB"/>
    <property type="match status" value="1"/>
</dbReference>
<proteinExistence type="inferred from homology"/>
<organism evidence="13 14">
    <name type="scientific">Legionella erythra</name>
    <dbReference type="NCBI Taxonomy" id="448"/>
    <lineage>
        <taxon>Bacteria</taxon>
        <taxon>Pseudomonadati</taxon>
        <taxon>Pseudomonadota</taxon>
        <taxon>Gammaproteobacteria</taxon>
        <taxon>Legionellales</taxon>
        <taxon>Legionellaceae</taxon>
        <taxon>Legionella</taxon>
    </lineage>
</organism>
<evidence type="ECO:0000256" key="10">
    <source>
        <dbReference type="ARBA" id="ARBA00047913"/>
    </source>
</evidence>
<dbReference type="PANTHER" id="PTHR11659">
    <property type="entry name" value="GLUTAMYL-TRNA GLN AMIDOTRANSFERASE SUBUNIT B MITOCHONDRIAL AND PROKARYOTIC PET112-RELATED"/>
    <property type="match status" value="1"/>
</dbReference>
<dbReference type="Gene3D" id="1.10.10.410">
    <property type="match status" value="1"/>
</dbReference>
<keyword evidence="13" id="KW-0808">Transferase</keyword>
<dbReference type="InterPro" id="IPR004413">
    <property type="entry name" value="GatB"/>
</dbReference>
<dbReference type="NCBIfam" id="TIGR00133">
    <property type="entry name" value="gatB"/>
    <property type="match status" value="1"/>
</dbReference>
<dbReference type="InterPro" id="IPR017958">
    <property type="entry name" value="Gln-tRNA_amidoTrfase_suB_CS"/>
</dbReference>
<evidence type="ECO:0000259" key="12">
    <source>
        <dbReference type="SMART" id="SM00845"/>
    </source>
</evidence>
<dbReference type="GO" id="GO:0016740">
    <property type="term" value="F:transferase activity"/>
    <property type="evidence" value="ECO:0007669"/>
    <property type="project" value="UniProtKB-KW"/>
</dbReference>
<keyword evidence="14" id="KW-1185">Reference proteome</keyword>
<comment type="catalytic activity">
    <reaction evidence="9 11">
        <text>L-aspartyl-tRNA(Asn) + L-glutamine + ATP + H2O = L-asparaginyl-tRNA(Asn) + L-glutamate + ADP + phosphate + 2 H(+)</text>
        <dbReference type="Rhea" id="RHEA:14513"/>
        <dbReference type="Rhea" id="RHEA-COMP:9674"/>
        <dbReference type="Rhea" id="RHEA-COMP:9677"/>
        <dbReference type="ChEBI" id="CHEBI:15377"/>
        <dbReference type="ChEBI" id="CHEBI:15378"/>
        <dbReference type="ChEBI" id="CHEBI:29985"/>
        <dbReference type="ChEBI" id="CHEBI:30616"/>
        <dbReference type="ChEBI" id="CHEBI:43474"/>
        <dbReference type="ChEBI" id="CHEBI:58359"/>
        <dbReference type="ChEBI" id="CHEBI:78515"/>
        <dbReference type="ChEBI" id="CHEBI:78516"/>
        <dbReference type="ChEBI" id="CHEBI:456216"/>
    </reaction>
</comment>
<keyword evidence="5 11" id="KW-0547">Nucleotide-binding</keyword>
<dbReference type="GO" id="GO:0006412">
    <property type="term" value="P:translation"/>
    <property type="evidence" value="ECO:0007669"/>
    <property type="project" value="UniProtKB-UniRule"/>
</dbReference>
<dbReference type="PANTHER" id="PTHR11659:SF0">
    <property type="entry name" value="GLUTAMYL-TRNA(GLN) AMIDOTRANSFERASE SUBUNIT B, MITOCHONDRIAL"/>
    <property type="match status" value="1"/>
</dbReference>
<dbReference type="RefSeq" id="WP_058526179.1">
    <property type="nucleotide sequence ID" value="NZ_CAAAHY010000006.1"/>
</dbReference>
<evidence type="ECO:0000256" key="9">
    <source>
        <dbReference type="ARBA" id="ARBA00047380"/>
    </source>
</evidence>
<dbReference type="GO" id="GO:0050567">
    <property type="term" value="F:glutaminyl-tRNA synthase (glutamine-hydrolyzing) activity"/>
    <property type="evidence" value="ECO:0007669"/>
    <property type="project" value="UniProtKB-UniRule"/>
</dbReference>
<accession>A0A0W0TQV8</accession>
<evidence type="ECO:0000256" key="2">
    <source>
        <dbReference type="ARBA" id="ARBA00011123"/>
    </source>
</evidence>
<dbReference type="NCBIfam" id="NF004014">
    <property type="entry name" value="PRK05477.1-4"/>
    <property type="match status" value="1"/>
</dbReference>
<dbReference type="STRING" id="448.Lery_1013"/>
<dbReference type="SUPFAM" id="SSF55931">
    <property type="entry name" value="Glutamine synthetase/guanido kinase"/>
    <property type="match status" value="1"/>
</dbReference>
<dbReference type="InterPro" id="IPR006075">
    <property type="entry name" value="Asn/Gln-tRNA_Trfase_suB/E_cat"/>
</dbReference>
<evidence type="ECO:0000256" key="7">
    <source>
        <dbReference type="ARBA" id="ARBA00022917"/>
    </source>
</evidence>
<comment type="caution">
    <text evidence="13">The sequence shown here is derived from an EMBL/GenBank/DDBJ whole genome shotgun (WGS) entry which is preliminary data.</text>
</comment>
<evidence type="ECO:0000256" key="5">
    <source>
        <dbReference type="ARBA" id="ARBA00022741"/>
    </source>
</evidence>
<evidence type="ECO:0000313" key="13">
    <source>
        <dbReference type="EMBL" id="KTC97959.1"/>
    </source>
</evidence>
<dbReference type="GO" id="GO:0005524">
    <property type="term" value="F:ATP binding"/>
    <property type="evidence" value="ECO:0007669"/>
    <property type="project" value="UniProtKB-KW"/>
</dbReference>
<dbReference type="AlphaFoldDB" id="A0A0W0TQV8"/>
<dbReference type="GO" id="GO:0070681">
    <property type="term" value="P:glutaminyl-tRNAGln biosynthesis via transamidation"/>
    <property type="evidence" value="ECO:0007669"/>
    <property type="project" value="TreeGrafter"/>
</dbReference>
<dbReference type="InterPro" id="IPR003789">
    <property type="entry name" value="Asn/Gln_tRNA_amidoTrase-B-like"/>
</dbReference>
<dbReference type="InterPro" id="IPR018027">
    <property type="entry name" value="Asn/Gln_amidotransferase"/>
</dbReference>
<comment type="similarity">
    <text evidence="1 11">Belongs to the GatB/GatE family. GatB subfamily.</text>
</comment>
<evidence type="ECO:0000256" key="6">
    <source>
        <dbReference type="ARBA" id="ARBA00022840"/>
    </source>
</evidence>
<dbReference type="OrthoDB" id="9804078at2"/>
<comment type="subunit">
    <text evidence="2 11">Heterotrimer of A, B and C subunits.</text>
</comment>
<keyword evidence="4 11" id="KW-0436">Ligase</keyword>
<comment type="catalytic activity">
    <reaction evidence="10 11">
        <text>L-glutamyl-tRNA(Gln) + L-glutamine + ATP + H2O = L-glutaminyl-tRNA(Gln) + L-glutamate + ADP + phosphate + H(+)</text>
        <dbReference type="Rhea" id="RHEA:17521"/>
        <dbReference type="Rhea" id="RHEA-COMP:9681"/>
        <dbReference type="Rhea" id="RHEA-COMP:9684"/>
        <dbReference type="ChEBI" id="CHEBI:15377"/>
        <dbReference type="ChEBI" id="CHEBI:15378"/>
        <dbReference type="ChEBI" id="CHEBI:29985"/>
        <dbReference type="ChEBI" id="CHEBI:30616"/>
        <dbReference type="ChEBI" id="CHEBI:43474"/>
        <dbReference type="ChEBI" id="CHEBI:58359"/>
        <dbReference type="ChEBI" id="CHEBI:78520"/>
        <dbReference type="ChEBI" id="CHEBI:78521"/>
        <dbReference type="ChEBI" id="CHEBI:456216"/>
    </reaction>
</comment>
<dbReference type="NCBIfam" id="NF004012">
    <property type="entry name" value="PRK05477.1-2"/>
    <property type="match status" value="1"/>
</dbReference>
<dbReference type="PATRIC" id="fig|448.7.peg.1062"/>
<feature type="domain" description="Asn/Gln amidotransferase" evidence="12">
    <location>
        <begin position="328"/>
        <end position="476"/>
    </location>
</feature>
<dbReference type="Pfam" id="PF02934">
    <property type="entry name" value="GatB_N"/>
    <property type="match status" value="1"/>
</dbReference>
<evidence type="ECO:0000256" key="1">
    <source>
        <dbReference type="ARBA" id="ARBA00005306"/>
    </source>
</evidence>
<gene>
    <name evidence="11 13" type="primary">gatB</name>
    <name evidence="13" type="ORF">Lery_1013</name>
</gene>
<evidence type="ECO:0000256" key="11">
    <source>
        <dbReference type="HAMAP-Rule" id="MF_00121"/>
    </source>
</evidence>
<dbReference type="GO" id="GO:0050566">
    <property type="term" value="F:asparaginyl-tRNA synthase (glutamine-hydrolyzing) activity"/>
    <property type="evidence" value="ECO:0007669"/>
    <property type="project" value="RHEA"/>
</dbReference>
<dbReference type="InterPro" id="IPR014746">
    <property type="entry name" value="Gln_synth/guanido_kin_cat_dom"/>
</dbReference>
<keyword evidence="7 11" id="KW-0648">Protein biosynthesis</keyword>
<dbReference type="InterPro" id="IPR023168">
    <property type="entry name" value="GatB_Yqey_C_2"/>
</dbReference>
<evidence type="ECO:0000256" key="8">
    <source>
        <dbReference type="ARBA" id="ARBA00024799"/>
    </source>
</evidence>
<protein>
    <recommendedName>
        <fullName evidence="3 11">Aspartyl/glutamyl-tRNA(Asn/Gln) amidotransferase subunit B</fullName>
        <shortName evidence="11">Asp/Glu-ADT subunit B</shortName>
        <ecNumber evidence="11">6.3.5.-</ecNumber>
    </recommendedName>
</protein>
<dbReference type="EMBL" id="LNYA01000023">
    <property type="protein sequence ID" value="KTC97959.1"/>
    <property type="molecule type" value="Genomic_DNA"/>
</dbReference>
<dbReference type="InterPro" id="IPR017959">
    <property type="entry name" value="Asn/Gln-tRNA_amidoTrfase_suB/E"/>
</dbReference>
<evidence type="ECO:0000256" key="3">
    <source>
        <dbReference type="ARBA" id="ARBA00016923"/>
    </source>
</evidence>
<name>A0A0W0TQV8_LEGER</name>
<sequence length="476" mass="52883">MAWDTVIGLEVHVQLRTKAKLFSGAASAFGGKPNTQTSFIDAGLPGVLPVLNQQAVVMAIQFGLAIGAKINSLSYFERKNYFYPDLPKGYQISQFQSPIVSHGSLLVDMDNAPAKRVTIIRAHLEEDAGKSIHDAHAELTGVDLNRAGTPLLEIVTAPCLYSAEEAVNYLKTLHQLVRFLGICDGNMQEGSFRCDVNLSLKPQGSTALGTRTELKNLNSFRFIEKAIAYEQARHQDLLECGQPVIQETRLFDPGTETTQVLRSKENENDYRYFPDPDLLPIAIHDEQLAAIAETMPPLPASIKASLQASGLLNADDILFLLAAPATYHYFEEIRQLSQADEKTIVNWLKGTYAAALNEANESFENPRISAHHLAPLLDYASQKTFSANVLKAIFNHLWQGQGTVEDIITREGYQPIKDDPLLDEQVKRIVEQYPQQAADYRAGKEKLLGFFVGQIMKETKGQANPEQINQLLKKYL</sequence>
<evidence type="ECO:0000313" key="14">
    <source>
        <dbReference type="Proteomes" id="UP000054773"/>
    </source>
</evidence>
<dbReference type="FunFam" id="1.10.10.410:FF:000001">
    <property type="entry name" value="Aspartyl/glutamyl-tRNA(Asn/Gln) amidotransferase subunit B"/>
    <property type="match status" value="1"/>
</dbReference>
<dbReference type="SUPFAM" id="SSF89095">
    <property type="entry name" value="GatB/YqeY motif"/>
    <property type="match status" value="1"/>
</dbReference>
<dbReference type="Proteomes" id="UP000054773">
    <property type="component" value="Unassembled WGS sequence"/>
</dbReference>
<dbReference type="EC" id="6.3.5.-" evidence="11"/>
<reference evidence="13 14" key="1">
    <citation type="submission" date="2015-11" db="EMBL/GenBank/DDBJ databases">
        <title>Genomic analysis of 38 Legionella species identifies large and diverse effector repertoires.</title>
        <authorList>
            <person name="Burstein D."/>
            <person name="Amaro F."/>
            <person name="Zusman T."/>
            <person name="Lifshitz Z."/>
            <person name="Cohen O."/>
            <person name="Gilbert J.A."/>
            <person name="Pupko T."/>
            <person name="Shuman H.A."/>
            <person name="Segal G."/>
        </authorList>
    </citation>
    <scope>NUCLEOTIDE SEQUENCE [LARGE SCALE GENOMIC DNA]</scope>
    <source>
        <strain evidence="13 14">SE-32A-C8</strain>
    </source>
</reference>
<dbReference type="SMART" id="SM00845">
    <property type="entry name" value="GatB_Yqey"/>
    <property type="match status" value="1"/>
</dbReference>